<comment type="subcellular location">
    <subcellularLocation>
        <location evidence="1">Endomembrane system</location>
        <topology evidence="1">Multi-pass membrane protein</topology>
    </subcellularLocation>
</comment>
<dbReference type="Proteomes" id="UP000234951">
    <property type="component" value="Unassembled WGS sequence"/>
</dbReference>
<dbReference type="GO" id="GO:0016020">
    <property type="term" value="C:membrane"/>
    <property type="evidence" value="ECO:0007669"/>
    <property type="project" value="InterPro"/>
</dbReference>
<dbReference type="AlphaFoldDB" id="A0A2N5GQW0"/>
<keyword evidence="8" id="KW-1185">Reference proteome</keyword>
<evidence type="ECO:0000313" key="6">
    <source>
        <dbReference type="EMBL" id="PLR94722.1"/>
    </source>
</evidence>
<dbReference type="InterPro" id="IPR000620">
    <property type="entry name" value="EamA_dom"/>
</dbReference>
<sequence length="142" mass="15044">MSLWLIYALLAAISAALVSIFGKIGLQNIDPNTATAVRAIIMAVFLIGVVAFEGNLQKIPEIINQKRTFMFIILSGIAGATSWLFYFMALRVGKVSQVAPIDKLSVVLATVLAILFLGEKISLLNGLGVALIAIGVVLTALS</sequence>
<dbReference type="PANTHER" id="PTHR22911">
    <property type="entry name" value="ACYL-MALONYL CONDENSING ENZYME-RELATED"/>
    <property type="match status" value="1"/>
</dbReference>
<evidence type="ECO:0000259" key="4">
    <source>
        <dbReference type="Pfam" id="PF00892"/>
    </source>
</evidence>
<dbReference type="Proteomes" id="UP000235114">
    <property type="component" value="Unassembled WGS sequence"/>
</dbReference>
<evidence type="ECO:0000256" key="2">
    <source>
        <dbReference type="ARBA" id="ARBA00007362"/>
    </source>
</evidence>
<dbReference type="OrthoDB" id="9806718at2"/>
<reference evidence="6 8" key="2">
    <citation type="submission" date="2017-12" db="EMBL/GenBank/DDBJ databases">
        <title>Comparative Functional Genomics of Dry Heat Resistant strains isolated from the Viking Spacecraft.</title>
        <authorList>
            <person name="Seuylemezian A."/>
            <person name="Cooper K."/>
            <person name="Vaishampayan P."/>
        </authorList>
    </citation>
    <scope>NUCLEOTIDE SEQUENCE [LARGE SCALE GENOMIC DNA]</scope>
    <source>
        <strain evidence="6 8">ATCC 29669</strain>
    </source>
</reference>
<feature type="transmembrane region" description="Helical" evidence="3">
    <location>
        <begin position="101"/>
        <end position="118"/>
    </location>
</feature>
<keyword evidence="3" id="KW-1133">Transmembrane helix</keyword>
<dbReference type="PANTHER" id="PTHR22911:SF137">
    <property type="entry name" value="SOLUTE CARRIER FAMILY 35 MEMBER G2-RELATED"/>
    <property type="match status" value="1"/>
</dbReference>
<feature type="transmembrane region" description="Helical" evidence="3">
    <location>
        <begin position="68"/>
        <end position="89"/>
    </location>
</feature>
<dbReference type="Gene3D" id="1.10.3730.20">
    <property type="match status" value="1"/>
</dbReference>
<feature type="transmembrane region" description="Helical" evidence="3">
    <location>
        <begin position="36"/>
        <end position="56"/>
    </location>
</feature>
<comment type="similarity">
    <text evidence="2">Belongs to the EamA transporter family.</text>
</comment>
<keyword evidence="3" id="KW-0812">Transmembrane</keyword>
<gene>
    <name evidence="5" type="ORF">CU635_03970</name>
    <name evidence="6" type="ORF">CVD25_16075</name>
</gene>
<evidence type="ECO:0000256" key="1">
    <source>
        <dbReference type="ARBA" id="ARBA00004127"/>
    </source>
</evidence>
<dbReference type="Pfam" id="PF00892">
    <property type="entry name" value="EamA"/>
    <property type="match status" value="1"/>
</dbReference>
<dbReference type="EMBL" id="PGVA01000005">
    <property type="protein sequence ID" value="PLR85617.1"/>
    <property type="molecule type" value="Genomic_DNA"/>
</dbReference>
<accession>A0A2N5GQW0</accession>
<keyword evidence="3" id="KW-0472">Membrane</keyword>
<evidence type="ECO:0000313" key="7">
    <source>
        <dbReference type="Proteomes" id="UP000234951"/>
    </source>
</evidence>
<evidence type="ECO:0000313" key="8">
    <source>
        <dbReference type="Proteomes" id="UP000235114"/>
    </source>
</evidence>
<dbReference type="RefSeq" id="WP_101575883.1">
    <property type="nucleotide sequence ID" value="NZ_PGVA01000005.1"/>
</dbReference>
<feature type="domain" description="EamA" evidence="4">
    <location>
        <begin position="3"/>
        <end position="140"/>
    </location>
</feature>
<proteinExistence type="inferred from homology"/>
<organism evidence="5 7">
    <name type="scientific">Bacillus canaveralius</name>
    <dbReference type="NCBI Taxonomy" id="1403243"/>
    <lineage>
        <taxon>Bacteria</taxon>
        <taxon>Bacillati</taxon>
        <taxon>Bacillota</taxon>
        <taxon>Bacilli</taxon>
        <taxon>Bacillales</taxon>
        <taxon>Bacillaceae</taxon>
        <taxon>Bacillus</taxon>
    </lineage>
</organism>
<evidence type="ECO:0000313" key="5">
    <source>
        <dbReference type="EMBL" id="PLR85617.1"/>
    </source>
</evidence>
<evidence type="ECO:0000256" key="3">
    <source>
        <dbReference type="SAM" id="Phobius"/>
    </source>
</evidence>
<dbReference type="InterPro" id="IPR037185">
    <property type="entry name" value="EmrE-like"/>
</dbReference>
<dbReference type="EMBL" id="PGVD01000046">
    <property type="protein sequence ID" value="PLR94722.1"/>
    <property type="molecule type" value="Genomic_DNA"/>
</dbReference>
<dbReference type="SUPFAM" id="SSF103481">
    <property type="entry name" value="Multidrug resistance efflux transporter EmrE"/>
    <property type="match status" value="1"/>
</dbReference>
<feature type="transmembrane region" description="Helical" evidence="3">
    <location>
        <begin position="123"/>
        <end position="141"/>
    </location>
</feature>
<reference evidence="5 7" key="1">
    <citation type="submission" date="2017-11" db="EMBL/GenBank/DDBJ databases">
        <title>Comparitive Functional Genomics of Dry Heat Resistant strains isolated from the Viking Spacecraft.</title>
        <authorList>
            <person name="Seuylemezian A."/>
            <person name="Cooper K."/>
            <person name="Vaishampayan P."/>
        </authorList>
    </citation>
    <scope>NUCLEOTIDE SEQUENCE [LARGE SCALE GENOMIC DNA]</scope>
    <source>
        <strain evidence="5 7">M4.6</strain>
    </source>
</reference>
<protein>
    <submittedName>
        <fullName evidence="5">EamA family transporter</fullName>
    </submittedName>
</protein>
<name>A0A2N5GQW0_9BACI</name>
<comment type="caution">
    <text evidence="5">The sequence shown here is derived from an EMBL/GenBank/DDBJ whole genome shotgun (WGS) entry which is preliminary data.</text>
</comment>